<sequence>MVVSGMITLGKDVKKEFTMDVYEKKVRYTISLIMEPFHIYQYSRIYARKQYLQSQNAVKYILPNI</sequence>
<name>I5AVL0_EUBC6</name>
<dbReference type="HOGENOM" id="CLU_187545_0_0_9"/>
<dbReference type="Proteomes" id="UP000005753">
    <property type="component" value="Chromosome"/>
</dbReference>
<evidence type="ECO:0000313" key="1">
    <source>
        <dbReference type="EMBL" id="EIM57833.1"/>
    </source>
</evidence>
<proteinExistence type="predicted"/>
<keyword evidence="2" id="KW-1185">Reference proteome</keyword>
<reference evidence="1 2" key="2">
    <citation type="submission" date="2012-02" db="EMBL/GenBank/DDBJ databases">
        <title>Improved High-Quality Draft sequence of Eubacterium cellulosolvens 6.</title>
        <authorList>
            <consortium name="US DOE Joint Genome Institute"/>
            <person name="Lucas S."/>
            <person name="Han J."/>
            <person name="Lapidus A."/>
            <person name="Cheng J.-F."/>
            <person name="Goodwin L."/>
            <person name="Pitluck S."/>
            <person name="Peters L."/>
            <person name="Mikhailova N."/>
            <person name="Gu W."/>
            <person name="Detter J.C."/>
            <person name="Han C."/>
            <person name="Tapia R."/>
            <person name="Land M."/>
            <person name="Hauser L."/>
            <person name="Kyrpides N."/>
            <person name="Ivanova N."/>
            <person name="Pagani I."/>
            <person name="Johnson E."/>
            <person name="Mukhopadhyay B."/>
            <person name="Anderson I."/>
            <person name="Woyke T."/>
        </authorList>
    </citation>
    <scope>NUCLEOTIDE SEQUENCE [LARGE SCALE GENOMIC DNA]</scope>
    <source>
        <strain evidence="1 2">6</strain>
    </source>
</reference>
<reference evidence="1 2" key="1">
    <citation type="submission" date="2010-08" db="EMBL/GenBank/DDBJ databases">
        <authorList>
            <consortium name="US DOE Joint Genome Institute (JGI-PGF)"/>
            <person name="Lucas S."/>
            <person name="Copeland A."/>
            <person name="Lapidus A."/>
            <person name="Cheng J.-F."/>
            <person name="Bruce D."/>
            <person name="Goodwin L."/>
            <person name="Pitluck S."/>
            <person name="Land M.L."/>
            <person name="Hauser L."/>
            <person name="Chang Y.-J."/>
            <person name="Anderson I.J."/>
            <person name="Johnson E."/>
            <person name="Mulhopadhyay B."/>
            <person name="Kyrpides N."/>
            <person name="Woyke T.J."/>
        </authorList>
    </citation>
    <scope>NUCLEOTIDE SEQUENCE [LARGE SCALE GENOMIC DNA]</scope>
    <source>
        <strain evidence="1 2">6</strain>
    </source>
</reference>
<gene>
    <name evidence="1" type="ORF">EubceDRAFT1_2070</name>
</gene>
<organism evidence="1 2">
    <name type="scientific">Eubacterium cellulosolvens (strain ATCC 43171 / JCM 9499 / 6)</name>
    <name type="common">Cillobacterium cellulosolvens</name>
    <dbReference type="NCBI Taxonomy" id="633697"/>
    <lineage>
        <taxon>Bacteria</taxon>
        <taxon>Bacillati</taxon>
        <taxon>Bacillota</taxon>
        <taxon>Clostridia</taxon>
        <taxon>Eubacteriales</taxon>
        <taxon>Eubacteriaceae</taxon>
        <taxon>Eubacterium</taxon>
    </lineage>
</organism>
<accession>I5AVL0</accession>
<evidence type="ECO:0000313" key="2">
    <source>
        <dbReference type="Proteomes" id="UP000005753"/>
    </source>
</evidence>
<dbReference type="EMBL" id="CM001487">
    <property type="protein sequence ID" value="EIM57833.1"/>
    <property type="molecule type" value="Genomic_DNA"/>
</dbReference>
<dbReference type="AlphaFoldDB" id="I5AVL0"/>
<protein>
    <submittedName>
        <fullName evidence="1">Uncharacterized protein</fullName>
    </submittedName>
</protein>